<sequence>SKEPTDTRILRPWVEGRGDMNLPNHSHIEFRPKDGKPLEVTLRHDDTKGIVITAGPSGGGLRIHPWATNSIKVYVEDH</sequence>
<dbReference type="Pfam" id="PF23886">
    <property type="entry name" value="DUF7239"/>
    <property type="match status" value="1"/>
</dbReference>
<reference evidence="1" key="1">
    <citation type="journal article" date="2015" name="Nature">
        <title>Complex archaea that bridge the gap between prokaryotes and eukaryotes.</title>
        <authorList>
            <person name="Spang A."/>
            <person name="Saw J.H."/>
            <person name="Jorgensen S.L."/>
            <person name="Zaremba-Niedzwiedzka K."/>
            <person name="Martijn J."/>
            <person name="Lind A.E."/>
            <person name="van Eijk R."/>
            <person name="Schleper C."/>
            <person name="Guy L."/>
            <person name="Ettema T.J."/>
        </authorList>
    </citation>
    <scope>NUCLEOTIDE SEQUENCE</scope>
</reference>
<dbReference type="InterPro" id="IPR055663">
    <property type="entry name" value="DUF7239"/>
</dbReference>
<comment type="caution">
    <text evidence="1">The sequence shown here is derived from an EMBL/GenBank/DDBJ whole genome shotgun (WGS) entry which is preliminary data.</text>
</comment>
<organism evidence="1">
    <name type="scientific">marine sediment metagenome</name>
    <dbReference type="NCBI Taxonomy" id="412755"/>
    <lineage>
        <taxon>unclassified sequences</taxon>
        <taxon>metagenomes</taxon>
        <taxon>ecological metagenomes</taxon>
    </lineage>
</organism>
<name>A0A0F9FMN5_9ZZZZ</name>
<gene>
    <name evidence="1" type="ORF">LCGC14_1933990</name>
</gene>
<evidence type="ECO:0000313" key="1">
    <source>
        <dbReference type="EMBL" id="KKL87518.1"/>
    </source>
</evidence>
<proteinExistence type="predicted"/>
<protein>
    <submittedName>
        <fullName evidence="1">Uncharacterized protein</fullName>
    </submittedName>
</protein>
<feature type="non-terminal residue" evidence="1">
    <location>
        <position position="1"/>
    </location>
</feature>
<accession>A0A0F9FMN5</accession>
<dbReference type="AlphaFoldDB" id="A0A0F9FMN5"/>
<dbReference type="EMBL" id="LAZR01020816">
    <property type="protein sequence ID" value="KKL87518.1"/>
    <property type="molecule type" value="Genomic_DNA"/>
</dbReference>